<dbReference type="Gene3D" id="1.10.101.10">
    <property type="entry name" value="PGBD-like superfamily/PGBD"/>
    <property type="match status" value="1"/>
</dbReference>
<dbReference type="GO" id="GO:0030574">
    <property type="term" value="P:collagen catabolic process"/>
    <property type="evidence" value="ECO:0007669"/>
    <property type="project" value="TreeGrafter"/>
</dbReference>
<reference evidence="11 12" key="1">
    <citation type="journal article" date="2018" name="Gigascience">
        <title>Genomes of trombidid mites reveal novel predicted allergens and laterally-transferred genes associated with secondary metabolism.</title>
        <authorList>
            <person name="Dong X."/>
            <person name="Chaisiri K."/>
            <person name="Xia D."/>
            <person name="Armstrong S.D."/>
            <person name="Fang Y."/>
            <person name="Donnelly M.J."/>
            <person name="Kadowaki T."/>
            <person name="McGarry J.W."/>
            <person name="Darby A.C."/>
            <person name="Makepeace B.L."/>
        </authorList>
    </citation>
    <scope>NUCLEOTIDE SEQUENCE [LARGE SCALE GENOMIC DNA]</scope>
    <source>
        <strain evidence="11">UoL-WK</strain>
    </source>
</reference>
<gene>
    <name evidence="11" type="ORF">B4U79_17337</name>
</gene>
<evidence type="ECO:0000259" key="10">
    <source>
        <dbReference type="Pfam" id="PF01471"/>
    </source>
</evidence>
<dbReference type="InterPro" id="IPR002477">
    <property type="entry name" value="Peptidoglycan-bd-like"/>
</dbReference>
<evidence type="ECO:0000256" key="2">
    <source>
        <dbReference type="ARBA" id="ARBA00022670"/>
    </source>
</evidence>
<dbReference type="InterPro" id="IPR036366">
    <property type="entry name" value="PGBDSf"/>
</dbReference>
<sequence>MAKLIFVIGVFSILFCSFIIRLSSANDVDPKTFLWKYGFMPNPRARGSKANMTDAVLQFQRFNNLEQTGTLNSETLRKMRSPRCGNPDIVRRSGIRHQLLIRCQKSILKEELDKWAAVIPLEFLESSSPDIIIKYPTWWINQNRWNNAYNPYWIDQHRVYSARLPWER</sequence>
<protein>
    <recommendedName>
        <fullName evidence="10">Peptidoglycan binding-like domain-containing protein</fullName>
    </recommendedName>
</protein>
<dbReference type="OrthoDB" id="406838at2759"/>
<dbReference type="PANTHER" id="PTHR10201">
    <property type="entry name" value="MATRIX METALLOPROTEINASE"/>
    <property type="match status" value="1"/>
</dbReference>
<dbReference type="Proteomes" id="UP000285301">
    <property type="component" value="Unassembled WGS sequence"/>
</dbReference>
<evidence type="ECO:0000256" key="3">
    <source>
        <dbReference type="ARBA" id="ARBA00022723"/>
    </source>
</evidence>
<evidence type="ECO:0000256" key="9">
    <source>
        <dbReference type="SAM" id="SignalP"/>
    </source>
</evidence>
<accession>A0A443REK9</accession>
<evidence type="ECO:0000256" key="8">
    <source>
        <dbReference type="ARBA" id="ARBA00023145"/>
    </source>
</evidence>
<proteinExistence type="predicted"/>
<evidence type="ECO:0000256" key="7">
    <source>
        <dbReference type="ARBA" id="ARBA00023049"/>
    </source>
</evidence>
<evidence type="ECO:0000256" key="6">
    <source>
        <dbReference type="ARBA" id="ARBA00022833"/>
    </source>
</evidence>
<evidence type="ECO:0000256" key="4">
    <source>
        <dbReference type="ARBA" id="ARBA00022729"/>
    </source>
</evidence>
<keyword evidence="12" id="KW-1185">Reference proteome</keyword>
<evidence type="ECO:0000256" key="5">
    <source>
        <dbReference type="ARBA" id="ARBA00022801"/>
    </source>
</evidence>
<comment type="cofactor">
    <cofactor evidence="1">
        <name>Zn(2+)</name>
        <dbReference type="ChEBI" id="CHEBI:29105"/>
    </cofactor>
</comment>
<keyword evidence="4 9" id="KW-0732">Signal</keyword>
<dbReference type="GO" id="GO:0008270">
    <property type="term" value="F:zinc ion binding"/>
    <property type="evidence" value="ECO:0007669"/>
    <property type="project" value="InterPro"/>
</dbReference>
<keyword evidence="5" id="KW-0378">Hydrolase</keyword>
<comment type="caution">
    <text evidence="11">The sequence shown here is derived from an EMBL/GenBank/DDBJ whole genome shotgun (WGS) entry which is preliminary data.</text>
</comment>
<feature type="chain" id="PRO_5019369502" description="Peptidoglycan binding-like domain-containing protein" evidence="9">
    <location>
        <begin position="26"/>
        <end position="168"/>
    </location>
</feature>
<evidence type="ECO:0000313" key="11">
    <source>
        <dbReference type="EMBL" id="RWS13719.1"/>
    </source>
</evidence>
<name>A0A443REK9_9ACAR</name>
<feature type="domain" description="Peptidoglycan binding-like" evidence="10">
    <location>
        <begin position="32"/>
        <end position="79"/>
    </location>
</feature>
<dbReference type="GO" id="GO:0004222">
    <property type="term" value="F:metalloendopeptidase activity"/>
    <property type="evidence" value="ECO:0007669"/>
    <property type="project" value="InterPro"/>
</dbReference>
<evidence type="ECO:0000313" key="12">
    <source>
        <dbReference type="Proteomes" id="UP000285301"/>
    </source>
</evidence>
<keyword evidence="3" id="KW-0479">Metal-binding</keyword>
<evidence type="ECO:0000256" key="1">
    <source>
        <dbReference type="ARBA" id="ARBA00001947"/>
    </source>
</evidence>
<dbReference type="InterPro" id="IPR021158">
    <property type="entry name" value="Pept_M10A_Zn_BS"/>
</dbReference>
<dbReference type="GO" id="GO:0030198">
    <property type="term" value="P:extracellular matrix organization"/>
    <property type="evidence" value="ECO:0007669"/>
    <property type="project" value="TreeGrafter"/>
</dbReference>
<dbReference type="GO" id="GO:0031012">
    <property type="term" value="C:extracellular matrix"/>
    <property type="evidence" value="ECO:0007669"/>
    <property type="project" value="InterPro"/>
</dbReference>
<dbReference type="STRING" id="1965070.A0A443REK9"/>
<dbReference type="PANTHER" id="PTHR10201:SF323">
    <property type="entry name" value="MATRIX METALLOPROTEINASE-21"/>
    <property type="match status" value="1"/>
</dbReference>
<feature type="signal peptide" evidence="9">
    <location>
        <begin position="1"/>
        <end position="25"/>
    </location>
</feature>
<dbReference type="InterPro" id="IPR036365">
    <property type="entry name" value="PGBD-like_sf"/>
</dbReference>
<keyword evidence="8" id="KW-0865">Zymogen</keyword>
<keyword evidence="7" id="KW-0482">Metalloprotease</keyword>
<dbReference type="SUPFAM" id="SSF47090">
    <property type="entry name" value="PGBD-like"/>
    <property type="match status" value="1"/>
</dbReference>
<dbReference type="EMBL" id="NCKU01000901">
    <property type="protein sequence ID" value="RWS13719.1"/>
    <property type="molecule type" value="Genomic_DNA"/>
</dbReference>
<keyword evidence="2" id="KW-0645">Protease</keyword>
<organism evidence="11 12">
    <name type="scientific">Dinothrombium tinctorium</name>
    <dbReference type="NCBI Taxonomy" id="1965070"/>
    <lineage>
        <taxon>Eukaryota</taxon>
        <taxon>Metazoa</taxon>
        <taxon>Ecdysozoa</taxon>
        <taxon>Arthropoda</taxon>
        <taxon>Chelicerata</taxon>
        <taxon>Arachnida</taxon>
        <taxon>Acari</taxon>
        <taxon>Acariformes</taxon>
        <taxon>Trombidiformes</taxon>
        <taxon>Prostigmata</taxon>
        <taxon>Anystina</taxon>
        <taxon>Parasitengona</taxon>
        <taxon>Trombidioidea</taxon>
        <taxon>Trombidiidae</taxon>
        <taxon>Dinothrombium</taxon>
    </lineage>
</organism>
<dbReference type="GO" id="GO:0006508">
    <property type="term" value="P:proteolysis"/>
    <property type="evidence" value="ECO:0007669"/>
    <property type="project" value="UniProtKB-KW"/>
</dbReference>
<keyword evidence="6" id="KW-0862">Zinc</keyword>
<dbReference type="PROSITE" id="PS00546">
    <property type="entry name" value="CYSTEINE_SWITCH"/>
    <property type="match status" value="1"/>
</dbReference>
<dbReference type="Pfam" id="PF01471">
    <property type="entry name" value="PG_binding_1"/>
    <property type="match status" value="1"/>
</dbReference>
<dbReference type="AlphaFoldDB" id="A0A443REK9"/>